<accession>B1N7I6</accession>
<feature type="region of interest" description="Disordered" evidence="1">
    <location>
        <begin position="254"/>
        <end position="303"/>
    </location>
</feature>
<reference evidence="2" key="1">
    <citation type="journal article" date="2008" name="Environ. Microbiol.">
        <title>Genetic analyses and molecular characterization of the pathways involved in the conversion of 2-phenylethylamine and 2-phenylethanol into phenylacetic acid in Pseudomonas putida U.</title>
        <authorList>
            <person name="Arias S."/>
            <person name="Olivera E.R."/>
            <person name="Arcos M."/>
            <person name="Naharro G."/>
            <person name="Luengo J.M."/>
        </authorList>
    </citation>
    <scope>NUCLEOTIDE SEQUENCE</scope>
    <source>
        <strain evidence="2">U</strain>
    </source>
</reference>
<proteinExistence type="predicted"/>
<dbReference type="AlphaFoldDB" id="B1N7I6"/>
<dbReference type="EMBL" id="EF406121">
    <property type="protein sequence ID" value="ABR57218.1"/>
    <property type="molecule type" value="Genomic_DNA"/>
</dbReference>
<feature type="compositionally biased region" description="Basic residues" evidence="1">
    <location>
        <begin position="277"/>
        <end position="291"/>
    </location>
</feature>
<organism evidence="2">
    <name type="scientific">Pseudomonas putida</name>
    <name type="common">Arthrobacter siderocapsulatus</name>
    <dbReference type="NCBI Taxonomy" id="303"/>
    <lineage>
        <taxon>Bacteria</taxon>
        <taxon>Pseudomonadati</taxon>
        <taxon>Pseudomonadota</taxon>
        <taxon>Gammaproteobacteria</taxon>
        <taxon>Pseudomonadales</taxon>
        <taxon>Pseudomonadaceae</taxon>
        <taxon>Pseudomonas</taxon>
    </lineage>
</organism>
<evidence type="ECO:0000256" key="1">
    <source>
        <dbReference type="SAM" id="MobiDB-lite"/>
    </source>
</evidence>
<protein>
    <submittedName>
        <fullName evidence="2">Uncharacterized protein</fullName>
    </submittedName>
</protein>
<evidence type="ECO:0000313" key="2">
    <source>
        <dbReference type="EMBL" id="ABR57218.1"/>
    </source>
</evidence>
<sequence>MPAGGGQALGAGHGAGVPGLVGQVLAKVAALVGHQHHVVFGGLGEQRHVGLGAAALVVVEGPGLLRYQLHAKALHRTAQGGGIGMVVFGLAHHQQRPLPLAQHQKLHQRIGQHGPPRQAVQHIAQALAAAQAVVGAAGVEQQAVGQRGRQSAQAGGRGIHHKQPQALVVLCLCRLQQRLGAVDRGVAQLELLLQEAPGAVTVDNRQLGTLPPGVGGLRNDIGQQRAGVRPIAQVADAHLQWCCGLALSGGRQWRRQRRGQGQQAGQGKVGRLAHNTLHGRWRQHRKPAGRRKYAESSASPVPR</sequence>
<name>B1N7I6_PSEPU</name>